<keyword evidence="1" id="KW-0472">Membrane</keyword>
<keyword evidence="1" id="KW-1133">Transmembrane helix</keyword>
<dbReference type="SMART" id="SM00855">
    <property type="entry name" value="PGAM"/>
    <property type="match status" value="1"/>
</dbReference>
<protein>
    <submittedName>
        <fullName evidence="2">Probable phosphoglycerate mutase</fullName>
    </submittedName>
</protein>
<name>A0A1H9X271_BUTFI</name>
<evidence type="ECO:0000313" key="3">
    <source>
        <dbReference type="Proteomes" id="UP000182584"/>
    </source>
</evidence>
<dbReference type="EMBL" id="FOGJ01000040">
    <property type="protein sequence ID" value="SES40131.1"/>
    <property type="molecule type" value="Genomic_DNA"/>
</dbReference>
<feature type="transmembrane region" description="Helical" evidence="1">
    <location>
        <begin position="185"/>
        <end position="204"/>
    </location>
</feature>
<gene>
    <name evidence="2" type="ORF">SAMN04487884_1403</name>
</gene>
<dbReference type="RefSeq" id="WP_074758814.1">
    <property type="nucleotide sequence ID" value="NZ_FOGJ01000040.1"/>
</dbReference>
<dbReference type="InterPro" id="IPR013078">
    <property type="entry name" value="His_Pase_superF_clade-1"/>
</dbReference>
<dbReference type="eggNOG" id="COG0406">
    <property type="taxonomic scope" value="Bacteria"/>
</dbReference>
<evidence type="ECO:0000256" key="1">
    <source>
        <dbReference type="SAM" id="Phobius"/>
    </source>
</evidence>
<accession>A0A1H9X271</accession>
<keyword evidence="1" id="KW-0812">Transmembrane</keyword>
<dbReference type="CDD" id="cd07067">
    <property type="entry name" value="HP_PGM_like"/>
    <property type="match status" value="1"/>
</dbReference>
<proteinExistence type="predicted"/>
<dbReference type="OrthoDB" id="9782128at2"/>
<dbReference type="SUPFAM" id="SSF53254">
    <property type="entry name" value="Phosphoglycerate mutase-like"/>
    <property type="match status" value="1"/>
</dbReference>
<dbReference type="AlphaFoldDB" id="A0A1H9X271"/>
<dbReference type="Gene3D" id="3.40.50.1240">
    <property type="entry name" value="Phosphoglycerate mutase-like"/>
    <property type="match status" value="1"/>
</dbReference>
<dbReference type="Pfam" id="PF00300">
    <property type="entry name" value="His_Phos_1"/>
    <property type="match status" value="1"/>
</dbReference>
<sequence>MRLIFVRHGDPDYQNDCLTDIGRRQATNTAARLHDEKIKAIYASSNGRAIETASYTAKDHGLDVQVLDYMHEIWWGDKDQNIDESQKIPFEGHPWSISYKLLTEHPEYAGDKKWAEHPYFKNNICMDYFDRIHSGIDALLEQYGLKREGNFYRCMEECSDTIALFAHGGSGAILFSHLLSISFPIVLTTLPFGVCSVTVFDFAAMKGEMTIPRLEIFNDMNHHNEHDLLFKM</sequence>
<evidence type="ECO:0000313" key="2">
    <source>
        <dbReference type="EMBL" id="SES40131.1"/>
    </source>
</evidence>
<reference evidence="2 3" key="1">
    <citation type="submission" date="2016-10" db="EMBL/GenBank/DDBJ databases">
        <authorList>
            <person name="de Groot N.N."/>
        </authorList>
    </citation>
    <scope>NUCLEOTIDE SEQUENCE [LARGE SCALE GENOMIC DNA]</scope>
    <source>
        <strain evidence="2 3">AR40</strain>
    </source>
</reference>
<organism evidence="2 3">
    <name type="scientific">Butyrivibrio fibrisolvens</name>
    <dbReference type="NCBI Taxonomy" id="831"/>
    <lineage>
        <taxon>Bacteria</taxon>
        <taxon>Bacillati</taxon>
        <taxon>Bacillota</taxon>
        <taxon>Clostridia</taxon>
        <taxon>Lachnospirales</taxon>
        <taxon>Lachnospiraceae</taxon>
        <taxon>Butyrivibrio</taxon>
    </lineage>
</organism>
<dbReference type="InterPro" id="IPR029033">
    <property type="entry name" value="His_PPase_superfam"/>
</dbReference>
<dbReference type="Proteomes" id="UP000182584">
    <property type="component" value="Unassembled WGS sequence"/>
</dbReference>